<protein>
    <recommendedName>
        <fullName evidence="1">DUF374 domain-containing protein</fullName>
    </recommendedName>
</protein>
<accession>A0A1W1EJX2</accession>
<gene>
    <name evidence="2" type="ORF">MNB_SV-15-1545</name>
</gene>
<proteinExistence type="predicted"/>
<organism evidence="2">
    <name type="scientific">hydrothermal vent metagenome</name>
    <dbReference type="NCBI Taxonomy" id="652676"/>
    <lineage>
        <taxon>unclassified sequences</taxon>
        <taxon>metagenomes</taxon>
        <taxon>ecological metagenomes</taxon>
    </lineage>
</organism>
<feature type="domain" description="DUF374" evidence="1">
    <location>
        <begin position="51"/>
        <end position="109"/>
    </location>
</feature>
<evidence type="ECO:0000259" key="1">
    <source>
        <dbReference type="Pfam" id="PF04028"/>
    </source>
</evidence>
<dbReference type="CDD" id="cd07983">
    <property type="entry name" value="LPLAT_DUF374-like"/>
    <property type="match status" value="1"/>
</dbReference>
<dbReference type="InterPro" id="IPR007172">
    <property type="entry name" value="DUF374"/>
</dbReference>
<evidence type="ECO:0000313" key="2">
    <source>
        <dbReference type="EMBL" id="SHO81161.1"/>
    </source>
</evidence>
<dbReference type="AlphaFoldDB" id="A0A1W1EJX2"/>
<sequence>MKLIWWSSRKKYHYIDEPIKENSILVGWHGELFILPSIYKNLEISGEKFGVISHHHDGDVISKALSFFGIKSIRGSSSKGARGVIINSIKEIKNKNSVFFTPDGPRGPRYTISDGALSLAIKFRLPIVIIGYKPSRYWQFNSWDKFILPKPFGELDIYYQVLYVTDMNIDEARELLYQKMMQYAIS</sequence>
<dbReference type="Pfam" id="PF04028">
    <property type="entry name" value="DUF374"/>
    <property type="match status" value="1"/>
</dbReference>
<name>A0A1W1EJX2_9ZZZZ</name>
<reference evidence="2" key="1">
    <citation type="submission" date="2016-10" db="EMBL/GenBank/DDBJ databases">
        <authorList>
            <person name="de Groot N.N."/>
        </authorList>
    </citation>
    <scope>NUCLEOTIDE SEQUENCE</scope>
</reference>
<dbReference type="EMBL" id="FRYL01000031">
    <property type="protein sequence ID" value="SHO81161.1"/>
    <property type="molecule type" value="Genomic_DNA"/>
</dbReference>